<name>A0ABX7P4D1_9BACT</name>
<dbReference type="InterPro" id="IPR003819">
    <property type="entry name" value="TauD/TfdA-like"/>
</dbReference>
<dbReference type="PANTHER" id="PTHR10696:SF56">
    <property type="entry name" value="TAUD_TFDA-LIKE DOMAIN-CONTAINING PROTEIN"/>
    <property type="match status" value="1"/>
</dbReference>
<evidence type="ECO:0000313" key="6">
    <source>
        <dbReference type="Proteomes" id="UP000662747"/>
    </source>
</evidence>
<proteinExistence type="predicted"/>
<dbReference type="GO" id="GO:0051213">
    <property type="term" value="F:dioxygenase activity"/>
    <property type="evidence" value="ECO:0007669"/>
    <property type="project" value="UniProtKB-KW"/>
</dbReference>
<accession>A0ABX7P4D1</accession>
<keyword evidence="6" id="KW-1185">Reference proteome</keyword>
<keyword evidence="3" id="KW-0045">Antibiotic biosynthesis</keyword>
<dbReference type="InterPro" id="IPR050411">
    <property type="entry name" value="AlphaKG_dependent_hydroxylases"/>
</dbReference>
<evidence type="ECO:0000313" key="5">
    <source>
        <dbReference type="EMBL" id="QSQ25343.1"/>
    </source>
</evidence>
<dbReference type="RefSeq" id="WP_206726898.1">
    <property type="nucleotide sequence ID" value="NZ_CP071090.1"/>
</dbReference>
<sequence>MEPKSRKPLPPLRRRELGASGADAVHFEELQPGSRLPLVVKPALPEVILAEWARSHQELLEARLHAHGALLFRGFDIRSAEALEPVTRAIAGEPLAYEERSSPRSVVRGHIYTSTDHPPSEPIFLHNEQSYNLTFPLRLVFCCVTAAREGGQTPLADTRRIYQRLPASVRARFEEQGYLYVRNFDDRFGLSWRTAFQTEDRAAVEDYCRRSGIEFEWKDGQHLKTRQRRRAAGRHPVTGEPVWFNHATFFHVSTLPSEVGAALRAELGEESLPNNTYYGDGSPIEPHVLEQLRAAYHEETVSFPWREGDVLLVDNLLAAHGRAPFVGPRRVLAALAHPFSWDDVPRTEPG</sequence>
<organism evidence="5 6">
    <name type="scientific">Pyxidicoccus parkwayensis</name>
    <dbReference type="NCBI Taxonomy" id="2813578"/>
    <lineage>
        <taxon>Bacteria</taxon>
        <taxon>Pseudomonadati</taxon>
        <taxon>Myxococcota</taxon>
        <taxon>Myxococcia</taxon>
        <taxon>Myxococcales</taxon>
        <taxon>Cystobacterineae</taxon>
        <taxon>Myxococcaceae</taxon>
        <taxon>Pyxidicoccus</taxon>
    </lineage>
</organism>
<dbReference type="InterPro" id="IPR042098">
    <property type="entry name" value="TauD-like_sf"/>
</dbReference>
<evidence type="ECO:0000256" key="2">
    <source>
        <dbReference type="ARBA" id="ARBA00023002"/>
    </source>
</evidence>
<evidence type="ECO:0000259" key="4">
    <source>
        <dbReference type="Pfam" id="PF02668"/>
    </source>
</evidence>
<dbReference type="SUPFAM" id="SSF51197">
    <property type="entry name" value="Clavaminate synthase-like"/>
    <property type="match status" value="1"/>
</dbReference>
<dbReference type="PANTHER" id="PTHR10696">
    <property type="entry name" value="GAMMA-BUTYROBETAINE HYDROXYLASE-RELATED"/>
    <property type="match status" value="1"/>
</dbReference>
<feature type="domain" description="TauD/TfdA-like" evidence="4">
    <location>
        <begin position="46"/>
        <end position="332"/>
    </location>
</feature>
<comment type="cofactor">
    <cofactor evidence="1">
        <name>Fe(2+)</name>
        <dbReference type="ChEBI" id="CHEBI:29033"/>
    </cofactor>
</comment>
<keyword evidence="5" id="KW-0223">Dioxygenase</keyword>
<protein>
    <submittedName>
        <fullName evidence="5">TauD/TfdA family dioxygenase</fullName>
    </submittedName>
</protein>
<reference evidence="5 6" key="1">
    <citation type="submission" date="2021-02" db="EMBL/GenBank/DDBJ databases">
        <title>De Novo genome assembly of isolated myxobacteria.</title>
        <authorList>
            <person name="Stevens D.C."/>
        </authorList>
    </citation>
    <scope>NUCLEOTIDE SEQUENCE [LARGE SCALE GENOMIC DNA]</scope>
    <source>
        <strain evidence="6">SCPEA02</strain>
    </source>
</reference>
<keyword evidence="2" id="KW-0560">Oxidoreductase</keyword>
<dbReference type="Pfam" id="PF02668">
    <property type="entry name" value="TauD"/>
    <property type="match status" value="1"/>
</dbReference>
<gene>
    <name evidence="5" type="ORF">JY651_10630</name>
</gene>
<dbReference type="Proteomes" id="UP000662747">
    <property type="component" value="Chromosome"/>
</dbReference>
<evidence type="ECO:0000256" key="1">
    <source>
        <dbReference type="ARBA" id="ARBA00001954"/>
    </source>
</evidence>
<dbReference type="Gene3D" id="3.60.130.10">
    <property type="entry name" value="Clavaminate synthase-like"/>
    <property type="match status" value="1"/>
</dbReference>
<evidence type="ECO:0000256" key="3">
    <source>
        <dbReference type="ARBA" id="ARBA00023194"/>
    </source>
</evidence>
<dbReference type="EMBL" id="CP071090">
    <property type="protein sequence ID" value="QSQ25343.1"/>
    <property type="molecule type" value="Genomic_DNA"/>
</dbReference>